<sequence length="156" mass="17249">MGRKSLKVEPTSFCILSREEVRKVAYDILLMISSNLGNSIMGYLSGSSPHIKSGAVPMPSLLVCEDADNCISVTDLAVLGFMKVVVSCLQAKDSPSFLTDVLNGVLPWSSLDEFQYKCRLAAMLLIEWRYENLCFLASESVGVLSKKVNVRVHCYF</sequence>
<protein>
    <submittedName>
        <fullName evidence="1">Uncharacterized protein</fullName>
    </submittedName>
</protein>
<dbReference type="EMBL" id="JARBHA010000008">
    <property type="protein sequence ID" value="KAJ9695850.1"/>
    <property type="molecule type" value="Genomic_DNA"/>
</dbReference>
<evidence type="ECO:0000313" key="1">
    <source>
        <dbReference type="EMBL" id="KAJ9695850.1"/>
    </source>
</evidence>
<organism evidence="1 2">
    <name type="scientific">Vitis rotundifolia</name>
    <name type="common">Muscadine grape</name>
    <dbReference type="NCBI Taxonomy" id="103349"/>
    <lineage>
        <taxon>Eukaryota</taxon>
        <taxon>Viridiplantae</taxon>
        <taxon>Streptophyta</taxon>
        <taxon>Embryophyta</taxon>
        <taxon>Tracheophyta</taxon>
        <taxon>Spermatophyta</taxon>
        <taxon>Magnoliopsida</taxon>
        <taxon>eudicotyledons</taxon>
        <taxon>Gunneridae</taxon>
        <taxon>Pentapetalae</taxon>
        <taxon>rosids</taxon>
        <taxon>Vitales</taxon>
        <taxon>Vitaceae</taxon>
        <taxon>Viteae</taxon>
        <taxon>Vitis</taxon>
    </lineage>
</organism>
<dbReference type="Proteomes" id="UP001168098">
    <property type="component" value="Unassembled WGS sequence"/>
</dbReference>
<keyword evidence="2" id="KW-1185">Reference proteome</keyword>
<dbReference type="PANTHER" id="PTHR48412:SF1">
    <property type="entry name" value="ARM REPEAT SUPERFAMILY PROTEIN"/>
    <property type="match status" value="1"/>
</dbReference>
<dbReference type="PANTHER" id="PTHR48412">
    <property type="entry name" value="ARM REPEAT SUPERFAMILY PROTEIN"/>
    <property type="match status" value="1"/>
</dbReference>
<reference evidence="1 2" key="1">
    <citation type="journal article" date="2023" name="BMC Biotechnol.">
        <title>Vitis rotundifolia cv Carlos genome sequencing.</title>
        <authorList>
            <person name="Huff M."/>
            <person name="Hulse-Kemp A."/>
            <person name="Scheffler B."/>
            <person name="Youngblood R."/>
            <person name="Simpson S."/>
            <person name="Babiker E."/>
            <person name="Staton M."/>
        </authorList>
    </citation>
    <scope>NUCLEOTIDE SEQUENCE [LARGE SCALE GENOMIC DNA]</scope>
    <source>
        <tissue evidence="1">Leaf</tissue>
    </source>
</reference>
<proteinExistence type="predicted"/>
<evidence type="ECO:0000313" key="2">
    <source>
        <dbReference type="Proteomes" id="UP001168098"/>
    </source>
</evidence>
<accession>A0AA38ZV30</accession>
<dbReference type="AlphaFoldDB" id="A0AA38ZV30"/>
<gene>
    <name evidence="1" type="ORF">PVL29_011031</name>
</gene>
<comment type="caution">
    <text evidence="1">The sequence shown here is derived from an EMBL/GenBank/DDBJ whole genome shotgun (WGS) entry which is preliminary data.</text>
</comment>
<name>A0AA38ZV30_VITRO</name>